<evidence type="ECO:0000313" key="2">
    <source>
        <dbReference type="Proteomes" id="UP001153331"/>
    </source>
</evidence>
<organism evidence="1 2">
    <name type="scientific">Boeremia exigua</name>
    <dbReference type="NCBI Taxonomy" id="749465"/>
    <lineage>
        <taxon>Eukaryota</taxon>
        <taxon>Fungi</taxon>
        <taxon>Dikarya</taxon>
        <taxon>Ascomycota</taxon>
        <taxon>Pezizomycotina</taxon>
        <taxon>Dothideomycetes</taxon>
        <taxon>Pleosporomycetidae</taxon>
        <taxon>Pleosporales</taxon>
        <taxon>Pleosporineae</taxon>
        <taxon>Didymellaceae</taxon>
        <taxon>Boeremia</taxon>
    </lineage>
</organism>
<dbReference type="EMBL" id="JAPHNI010000777">
    <property type="protein sequence ID" value="KAJ8108248.1"/>
    <property type="molecule type" value="Genomic_DNA"/>
</dbReference>
<sequence>MNQLRQLYNSGKGGQPMNTEYNLHRIFLFADDEVLSDPAGSVIKCVDADYHAEDHIPRNKRMGGQRYFGWMQMKAQSVADLWVRLGLDELSMIAPSTIGGSHLALKVLIVSTVSGIVKLAALMAKLAMLIGIIAVPGLGANPIDCWKYTGGDSRAAPTGSSTSPKATGSTQTAETDASKGFNWLTNAKGLISQFPRARIMLYQYASAWRGDYAVRNPFDSIASGLLEGLMDNRDVHQDKRPIIFIGHSMGGLVIAKAMCLANAEPRKYAKVYKNVTTCFFSGTPFHGAQVAQLAVNYCEFRNLFRTDDDGGEAYYDALLRFMTWKNLDLLKLTTEFITLSRSMQPEITFFCFWELKSVNWRKKVAEFLRLDNYVPAWALSEVKTASNDGFFVSKESAVLEDRPNKAQSLSAYHEDLIRFSSQDDQSYNQVLARIRPFICTAVQTVRSRLKQKYLDDSKVARIRSLLESSINMRVKLRTLSASSPADGWLLQQPAFSKWYCQLDGAPNCLCIQGPPGYGKTAAAIATTNFVDTMIRRDRVGVSPRESLTLLACFFCDTQPGCSTAEDLLRSIILQLIEQAPALATYAENFLDSTRSIRAQHPESTERLGVQETCFGPGQGHFGRWFFTTSGETREDISKCFGLQKRCSNVSHMNLEDSQFANQVKVALTNYVREQTHKLKAIKGYDYSLAFEVEKIIDSKAENKRWVDVLCLQLQTLPDGKDRLMVKERLEAAASGSLRKLIQDAWLWELSVLTDYNSKDLSRYVDACAPMASCTPDDGLVVFVSNDIRASLFEDWLKLLESSRMNVPEKDRIRQIAWQHGYLAWKCFSYLEELFQPNSCSTASSMIESPSYGRIATATLNLPNGDKDGDETLDRIHDPSQNDTGISTLSCTYAIKNWMYRVAGGGINIAQSLCTNMRQFWEPRSVFRTRWLEKYKTEKLLSEFQDLQIDEMTALHVTAALGLADLLSSLLESKEHKDDINKVDSNQYTPLHLAALNNHLTVVGLLLDQGAVIESSQVIASPLHLAAVGGHEEVMRKLLASKAGTVNDINALILAARISKPELFQDILEAGKGIWKTSHCEDALAMASYNGRLECVNALTSYQQSWNDACIRDSLLLAGVEDNWNVVTRLLDVRADLDYYDVFYLSATTLAQKDEILERIWKLAKSDIPRNIIDAALYRATDNEKVSTVTWLLEVCHANPNATADAPGELDEDSINKFPGASYGDALTAAAFDGNIELINILLAHKANVDGSRGAALQTAARQGHVEVAAIPLDEGAAIDRLLSEELMKELDMEYYSGTALQAACDYRNPKMNDQAAILNHLLNTKCIKVNIQGGPDRSFPLQSACAHMDLQCVERLLEKGADINAIDPDGDQAIHLAASTGNLRVLKFLLQHNAEITHKSELRGLAIQEALENNQVQCAILLADAIEPIFGALTDAAADHNDFAKSVITNPRGQHPRINTERYKSMEAENSELQARNAELMAAKQDYDNMKDEVARSCKFAEEKSNEAAEARSEAEDTRKKYGISIEGYDAAARERDTLRKKVKDLQDERDRLTSENKCLQSANSGEVRRNNWSTASTNDNNPMQPQDQVDSIPQAHKSADQTNASSIAPSETTQGEQAASNKERNPWKNKIGLKDTFGKYGRTRKKDSD</sequence>
<proteinExistence type="predicted"/>
<protein>
    <submittedName>
        <fullName evidence="1">Uncharacterized protein</fullName>
    </submittedName>
</protein>
<name>A0ACC2HZM5_9PLEO</name>
<reference evidence="1" key="1">
    <citation type="submission" date="2022-11" db="EMBL/GenBank/DDBJ databases">
        <title>Genome Sequence of Boeremia exigua.</title>
        <authorList>
            <person name="Buettner E."/>
        </authorList>
    </citation>
    <scope>NUCLEOTIDE SEQUENCE</scope>
    <source>
        <strain evidence="1">CU02</strain>
    </source>
</reference>
<accession>A0ACC2HZM5</accession>
<comment type="caution">
    <text evidence="1">The sequence shown here is derived from an EMBL/GenBank/DDBJ whole genome shotgun (WGS) entry which is preliminary data.</text>
</comment>
<keyword evidence="2" id="KW-1185">Reference proteome</keyword>
<dbReference type="Proteomes" id="UP001153331">
    <property type="component" value="Unassembled WGS sequence"/>
</dbReference>
<gene>
    <name evidence="1" type="ORF">OPT61_g8306</name>
</gene>
<evidence type="ECO:0000313" key="1">
    <source>
        <dbReference type="EMBL" id="KAJ8108248.1"/>
    </source>
</evidence>